<organism evidence="1 2">
    <name type="scientific">Deinococcus oregonensis</name>
    <dbReference type="NCBI Taxonomy" id="1805970"/>
    <lineage>
        <taxon>Bacteria</taxon>
        <taxon>Thermotogati</taxon>
        <taxon>Deinococcota</taxon>
        <taxon>Deinococci</taxon>
        <taxon>Deinococcales</taxon>
        <taxon>Deinococcaceae</taxon>
        <taxon>Deinococcus</taxon>
    </lineage>
</organism>
<dbReference type="RefSeq" id="WP_380014055.1">
    <property type="nucleotide sequence ID" value="NZ_JBHLYR010000059.1"/>
</dbReference>
<sequence length="114" mass="13060">MALPKKMAGYRPIFHGGKRYRWRLCYLATTAVTVIHEQHSAAALIIQLPEYQDPWLLTDARQSLSMPAVTPVFVARAIAFAQTQGREPAQQRKRFEMTWEAAEFRTLTPQLTSK</sequence>
<name>A0ABV6B583_9DEIO</name>
<protein>
    <submittedName>
        <fullName evidence="1">Uncharacterized protein</fullName>
    </submittedName>
</protein>
<evidence type="ECO:0000313" key="1">
    <source>
        <dbReference type="EMBL" id="MFB9994046.1"/>
    </source>
</evidence>
<dbReference type="EMBL" id="JBHLYR010000059">
    <property type="protein sequence ID" value="MFB9994046.1"/>
    <property type="molecule type" value="Genomic_DNA"/>
</dbReference>
<dbReference type="Proteomes" id="UP001589733">
    <property type="component" value="Unassembled WGS sequence"/>
</dbReference>
<reference evidence="1 2" key="1">
    <citation type="submission" date="2024-09" db="EMBL/GenBank/DDBJ databases">
        <authorList>
            <person name="Sun Q."/>
            <person name="Mori K."/>
        </authorList>
    </citation>
    <scope>NUCLEOTIDE SEQUENCE [LARGE SCALE GENOMIC DNA]</scope>
    <source>
        <strain evidence="1 2">JCM 13503</strain>
    </source>
</reference>
<keyword evidence="2" id="KW-1185">Reference proteome</keyword>
<gene>
    <name evidence="1" type="ORF">ACFFLM_18985</name>
</gene>
<evidence type="ECO:0000313" key="2">
    <source>
        <dbReference type="Proteomes" id="UP001589733"/>
    </source>
</evidence>
<comment type="caution">
    <text evidence="1">The sequence shown here is derived from an EMBL/GenBank/DDBJ whole genome shotgun (WGS) entry which is preliminary data.</text>
</comment>
<proteinExistence type="predicted"/>
<accession>A0ABV6B583</accession>